<keyword evidence="1 3" id="KW-0378">Hydrolase</keyword>
<feature type="domain" description="SMP-30/Gluconolactonase/LRE-like region" evidence="2">
    <location>
        <begin position="90"/>
        <end position="363"/>
    </location>
</feature>
<reference evidence="3" key="1">
    <citation type="submission" date="2016-03" db="EMBL/GenBank/DDBJ databases">
        <title>Partial sequence of psychrophilic Colwellia sp.</title>
        <authorList>
            <person name="Pankowski J.A."/>
            <person name="Leong J.S."/>
            <person name="Nano F.E."/>
        </authorList>
    </citation>
    <scope>NUCLEOTIDE SEQUENCE</scope>
    <source>
        <strain evidence="3">C1</strain>
    </source>
</reference>
<dbReference type="GO" id="GO:0004341">
    <property type="term" value="F:gluconolactonase activity"/>
    <property type="evidence" value="ECO:0007669"/>
    <property type="project" value="UniProtKB-EC"/>
</dbReference>
<dbReference type="EC" id="3.1.1.17" evidence="3"/>
<dbReference type="PANTHER" id="PTHR47572:SF4">
    <property type="entry name" value="LACTONASE DRP35"/>
    <property type="match status" value="1"/>
</dbReference>
<dbReference type="EMBL" id="KU926705">
    <property type="protein sequence ID" value="ANC57849.1"/>
    <property type="molecule type" value="Genomic_DNA"/>
</dbReference>
<dbReference type="SUPFAM" id="SSF63829">
    <property type="entry name" value="Calcium-dependent phosphotriesterase"/>
    <property type="match status" value="1"/>
</dbReference>
<dbReference type="InterPro" id="IPR011042">
    <property type="entry name" value="6-blade_b-propeller_TolB-like"/>
</dbReference>
<proteinExistence type="predicted"/>
<evidence type="ECO:0000256" key="1">
    <source>
        <dbReference type="ARBA" id="ARBA00022801"/>
    </source>
</evidence>
<dbReference type="Gene3D" id="2.120.10.30">
    <property type="entry name" value="TolB, C-terminal domain"/>
    <property type="match status" value="1"/>
</dbReference>
<dbReference type="AlphaFoldDB" id="A0A168PGH9"/>
<sequence length="399" mass="43409">MVFLMICTQSKSNKFPLVAVIFSSLLVASCVNKTTTHTKNHTSSALPTTSSANALYCPTGSENIQLDLTNIELTRAQKIPLMYQGYNNIEGPVWHDGALYYSNMGSHQPDKDGFTLSNQTTIWRWVPGSEPNIWMKDTAAGTNGLALDSKGNLLATRQLDGSLSTIDWQTQQVTPIVSTYQNKRFNSPNDLTISFNDTVYFTDPNWNTPSNINIADTQGGGPLGSIETGQRIYRVTADGKVNATMVTELIPALRDKPNGIILSLDQQQIIVGGLQGLWAFDLNSGVVSNPQQLLDTPIDGLGKDCSGNIYVTTTREMPERKDAQVVVVLDKLYQEIGMLNVPGIHIVTNIAFGGIDGKTLFVTGLTAPLDGDKLRLCGSQPCLKAGIYTTKLNVQGFPF</sequence>
<dbReference type="InterPro" id="IPR051262">
    <property type="entry name" value="SMP-30/CGR1_Lactonase"/>
</dbReference>
<dbReference type="Pfam" id="PF08450">
    <property type="entry name" value="SGL"/>
    <property type="match status" value="1"/>
</dbReference>
<dbReference type="PANTHER" id="PTHR47572">
    <property type="entry name" value="LIPOPROTEIN-RELATED"/>
    <property type="match status" value="1"/>
</dbReference>
<dbReference type="InterPro" id="IPR013658">
    <property type="entry name" value="SGL"/>
</dbReference>
<evidence type="ECO:0000259" key="2">
    <source>
        <dbReference type="Pfam" id="PF08450"/>
    </source>
</evidence>
<organism evidence="3">
    <name type="scientific">Colwellia sp. C1</name>
    <dbReference type="NCBI Taxonomy" id="1737566"/>
    <lineage>
        <taxon>Bacteria</taxon>
        <taxon>Pseudomonadati</taxon>
        <taxon>Pseudomonadota</taxon>
        <taxon>Gammaproteobacteria</taxon>
        <taxon>Alteromonadales</taxon>
        <taxon>Colwelliaceae</taxon>
        <taxon>Colwellia</taxon>
    </lineage>
</organism>
<name>A0A168PGH9_9GAMM</name>
<evidence type="ECO:0000313" key="3">
    <source>
        <dbReference type="EMBL" id="ANC57849.1"/>
    </source>
</evidence>
<accession>A0A168PGH9</accession>
<protein>
    <submittedName>
        <fullName evidence="3">Gluconolactonase</fullName>
        <ecNumber evidence="3">3.1.1.17</ecNumber>
    </submittedName>
</protein>